<evidence type="ECO:0000313" key="2">
    <source>
        <dbReference type="Proteomes" id="UP000199502"/>
    </source>
</evidence>
<keyword evidence="2" id="KW-1185">Reference proteome</keyword>
<organism evidence="1 2">
    <name type="scientific">Paracoccus tibetensis</name>
    <dbReference type="NCBI Taxonomy" id="336292"/>
    <lineage>
        <taxon>Bacteria</taxon>
        <taxon>Pseudomonadati</taxon>
        <taxon>Pseudomonadota</taxon>
        <taxon>Alphaproteobacteria</taxon>
        <taxon>Rhodobacterales</taxon>
        <taxon>Paracoccaceae</taxon>
        <taxon>Paracoccus</taxon>
    </lineage>
</organism>
<evidence type="ECO:0000313" key="1">
    <source>
        <dbReference type="EMBL" id="SCY46818.1"/>
    </source>
</evidence>
<accession>A0A1G5G7V0</accession>
<gene>
    <name evidence="1" type="ORF">SAMN05660710_01617</name>
</gene>
<protein>
    <submittedName>
        <fullName evidence="1">Uncharacterized protein</fullName>
    </submittedName>
</protein>
<dbReference type="RefSeq" id="WP_090742246.1">
    <property type="nucleotide sequence ID" value="NZ_FMVT01000005.1"/>
</dbReference>
<proteinExistence type="predicted"/>
<dbReference type="Proteomes" id="UP000199502">
    <property type="component" value="Unassembled WGS sequence"/>
</dbReference>
<name>A0A1G5G7V0_9RHOB</name>
<dbReference type="AlphaFoldDB" id="A0A1G5G7V0"/>
<dbReference type="EMBL" id="FMVT01000005">
    <property type="protein sequence ID" value="SCY46818.1"/>
    <property type="molecule type" value="Genomic_DNA"/>
</dbReference>
<sequence>MVKLAGSLICVIVPKLDVGGGRLCEAKLTFGMEWSMFVAQVMDVLRPTKAVAEAKPSQRKLLFGLGFLYGDAVGRELMNHVADITEERVQRLNEIPPTMHLSALGRSDERIDQTKQAVAVQARPQRLGMFLVHPRREFEEPGPQRAPRIDQLEPLDQGLLQHVTKDLVTLLRREWRE</sequence>
<dbReference type="OrthoDB" id="9824406at2"/>
<reference evidence="1 2" key="1">
    <citation type="submission" date="2016-10" db="EMBL/GenBank/DDBJ databases">
        <authorList>
            <person name="de Groot N.N."/>
        </authorList>
    </citation>
    <scope>NUCLEOTIDE SEQUENCE [LARGE SCALE GENOMIC DNA]</scope>
    <source>
        <strain evidence="1 2">CGMCC 1.8925</strain>
    </source>
</reference>